<evidence type="ECO:0000259" key="5">
    <source>
        <dbReference type="Pfam" id="PF00700"/>
    </source>
</evidence>
<proteinExistence type="inferred from homology"/>
<evidence type="ECO:0000313" key="6">
    <source>
        <dbReference type="EMBL" id="THG29660.1"/>
    </source>
</evidence>
<evidence type="ECO:0000313" key="7">
    <source>
        <dbReference type="Proteomes" id="UP000309133"/>
    </source>
</evidence>
<dbReference type="NCBIfam" id="TIGR02550">
    <property type="entry name" value="flagell_flgL"/>
    <property type="match status" value="1"/>
</dbReference>
<dbReference type="Gene3D" id="1.20.1330.10">
    <property type="entry name" value="f41 fragment of flagellin, N-terminal domain"/>
    <property type="match status" value="1"/>
</dbReference>
<comment type="subcellular location">
    <subcellularLocation>
        <location evidence="1">Bacterial flagellum</location>
    </subcellularLocation>
</comment>
<dbReference type="InterPro" id="IPR001029">
    <property type="entry name" value="Flagellin_N"/>
</dbReference>
<keyword evidence="7" id="KW-1185">Reference proteome</keyword>
<keyword evidence="3" id="KW-0975">Bacterial flagellum</keyword>
<evidence type="ECO:0000256" key="2">
    <source>
        <dbReference type="ARBA" id="ARBA00005709"/>
    </source>
</evidence>
<evidence type="ECO:0000259" key="4">
    <source>
        <dbReference type="Pfam" id="PF00669"/>
    </source>
</evidence>
<reference evidence="6 7" key="1">
    <citation type="submission" date="2019-04" db="EMBL/GenBank/DDBJ databases">
        <authorList>
            <person name="Jiang L."/>
        </authorList>
    </citation>
    <scope>NUCLEOTIDE SEQUENCE [LARGE SCALE GENOMIC DNA]</scope>
    <source>
        <strain evidence="6 7">YIM 131853</strain>
    </source>
</reference>
<dbReference type="GO" id="GO:0005198">
    <property type="term" value="F:structural molecule activity"/>
    <property type="evidence" value="ECO:0007669"/>
    <property type="project" value="InterPro"/>
</dbReference>
<dbReference type="Proteomes" id="UP000309133">
    <property type="component" value="Unassembled WGS sequence"/>
</dbReference>
<dbReference type="GO" id="GO:0071973">
    <property type="term" value="P:bacterial-type flagellum-dependent cell motility"/>
    <property type="evidence" value="ECO:0007669"/>
    <property type="project" value="InterPro"/>
</dbReference>
<dbReference type="PANTHER" id="PTHR42792">
    <property type="entry name" value="FLAGELLIN"/>
    <property type="match status" value="1"/>
</dbReference>
<gene>
    <name evidence="6" type="primary">flgL</name>
    <name evidence="6" type="ORF">E6C64_13405</name>
</gene>
<evidence type="ECO:0000256" key="3">
    <source>
        <dbReference type="ARBA" id="ARBA00023143"/>
    </source>
</evidence>
<comment type="similarity">
    <text evidence="2">Belongs to the bacterial flagellin family.</text>
</comment>
<accession>A0A4S4FH77</accession>
<feature type="domain" description="Flagellin N-terminal" evidence="4">
    <location>
        <begin position="9"/>
        <end position="142"/>
    </location>
</feature>
<dbReference type="PANTHER" id="PTHR42792:SF1">
    <property type="entry name" value="FLAGELLAR HOOK-ASSOCIATED PROTEIN 3"/>
    <property type="match status" value="1"/>
</dbReference>
<protein>
    <submittedName>
        <fullName evidence="6">Flagellar hook-associated protein 3</fullName>
    </submittedName>
</protein>
<dbReference type="GO" id="GO:0009424">
    <property type="term" value="C:bacterial-type flagellum hook"/>
    <property type="evidence" value="ECO:0007669"/>
    <property type="project" value="InterPro"/>
</dbReference>
<dbReference type="Pfam" id="PF00669">
    <property type="entry name" value="Flagellin_N"/>
    <property type="match status" value="1"/>
</dbReference>
<dbReference type="InterPro" id="IPR013384">
    <property type="entry name" value="Flagell_FlgL"/>
</dbReference>
<keyword evidence="6" id="KW-0966">Cell projection</keyword>
<dbReference type="Pfam" id="PF00700">
    <property type="entry name" value="Flagellin_C"/>
    <property type="match status" value="1"/>
</dbReference>
<keyword evidence="6" id="KW-0282">Flagellum</keyword>
<dbReference type="InterPro" id="IPR046358">
    <property type="entry name" value="Flagellin_C"/>
</dbReference>
<evidence type="ECO:0000256" key="1">
    <source>
        <dbReference type="ARBA" id="ARBA00004365"/>
    </source>
</evidence>
<dbReference type="AlphaFoldDB" id="A0A4S4FH77"/>
<organism evidence="6 7">
    <name type="scientific">Naasia lichenicola</name>
    <dbReference type="NCBI Taxonomy" id="2565933"/>
    <lineage>
        <taxon>Bacteria</taxon>
        <taxon>Bacillati</taxon>
        <taxon>Actinomycetota</taxon>
        <taxon>Actinomycetes</taxon>
        <taxon>Micrococcales</taxon>
        <taxon>Microbacteriaceae</taxon>
        <taxon>Naasia</taxon>
    </lineage>
</organism>
<keyword evidence="6" id="KW-0969">Cilium</keyword>
<sequence>MSIGRITSQQQLATAQRSIQTGRANLAKLQEQASTGRALLKPSDDPSGTGAALRVRAESRATQQHAVNITDGLGWSNTVDSALSGSEDLMRRAIDLTTQGANSATMTPASREAIATELEGIRNDLMSQANTQYMGRSVFAGDSDTGAAFTAATYAFSGTPGATVERRVSSTETVAVDGDGAAAFGTGSTSVFAVLDGIAADLRAGTDIGGKLTDIKAAFTNLTNQHGIVGARMSRLEQAQTLNLTTATNLETQRSGIEDIDPAKVIIDLKSQELTYQSALSVTAKVLQPTLLSFIS</sequence>
<name>A0A4S4FH77_9MICO</name>
<dbReference type="EMBL" id="SSSM01000005">
    <property type="protein sequence ID" value="THG29660.1"/>
    <property type="molecule type" value="Genomic_DNA"/>
</dbReference>
<dbReference type="InterPro" id="IPR001492">
    <property type="entry name" value="Flagellin"/>
</dbReference>
<dbReference type="OrthoDB" id="9758307at2"/>
<dbReference type="RefSeq" id="WP_136427989.1">
    <property type="nucleotide sequence ID" value="NZ_SSSM01000005.1"/>
</dbReference>
<dbReference type="SUPFAM" id="SSF64518">
    <property type="entry name" value="Phase 1 flagellin"/>
    <property type="match status" value="1"/>
</dbReference>
<comment type="caution">
    <text evidence="6">The sequence shown here is derived from an EMBL/GenBank/DDBJ whole genome shotgun (WGS) entry which is preliminary data.</text>
</comment>
<feature type="domain" description="Flagellin C-terminal" evidence="5">
    <location>
        <begin position="214"/>
        <end position="294"/>
    </location>
</feature>